<feature type="non-terminal residue" evidence="1">
    <location>
        <position position="51"/>
    </location>
</feature>
<accession>A0ACA9QWY5</accession>
<feature type="non-terminal residue" evidence="1">
    <location>
        <position position="1"/>
    </location>
</feature>
<dbReference type="Proteomes" id="UP000789920">
    <property type="component" value="Unassembled WGS sequence"/>
</dbReference>
<dbReference type="EMBL" id="CAJVQC010039067">
    <property type="protein sequence ID" value="CAG8767663.1"/>
    <property type="molecule type" value="Genomic_DNA"/>
</dbReference>
<keyword evidence="2" id="KW-1185">Reference proteome</keyword>
<proteinExistence type="predicted"/>
<protein>
    <submittedName>
        <fullName evidence="1">34404_t:CDS:1</fullName>
    </submittedName>
</protein>
<name>A0ACA9QWY5_9GLOM</name>
<evidence type="ECO:0000313" key="2">
    <source>
        <dbReference type="Proteomes" id="UP000789920"/>
    </source>
</evidence>
<gene>
    <name evidence="1" type="ORF">RPERSI_LOCUS15998</name>
</gene>
<reference evidence="1" key="1">
    <citation type="submission" date="2021-06" db="EMBL/GenBank/DDBJ databases">
        <authorList>
            <person name="Kallberg Y."/>
            <person name="Tangrot J."/>
            <person name="Rosling A."/>
        </authorList>
    </citation>
    <scope>NUCLEOTIDE SEQUENCE</scope>
    <source>
        <strain evidence="1">MA461A</strain>
    </source>
</reference>
<comment type="caution">
    <text evidence="1">The sequence shown here is derived from an EMBL/GenBank/DDBJ whole genome shotgun (WGS) entry which is preliminary data.</text>
</comment>
<organism evidence="1 2">
    <name type="scientific">Racocetra persica</name>
    <dbReference type="NCBI Taxonomy" id="160502"/>
    <lineage>
        <taxon>Eukaryota</taxon>
        <taxon>Fungi</taxon>
        <taxon>Fungi incertae sedis</taxon>
        <taxon>Mucoromycota</taxon>
        <taxon>Glomeromycotina</taxon>
        <taxon>Glomeromycetes</taxon>
        <taxon>Diversisporales</taxon>
        <taxon>Gigasporaceae</taxon>
        <taxon>Racocetra</taxon>
    </lineage>
</organism>
<sequence>VHSEWRSGMIIFAILWLYVIVAVMIDLVTNISNSVLNFEYEFTQWDYLILA</sequence>
<evidence type="ECO:0000313" key="1">
    <source>
        <dbReference type="EMBL" id="CAG8767663.1"/>
    </source>
</evidence>